<evidence type="ECO:0000256" key="9">
    <source>
        <dbReference type="HAMAP-Rule" id="MF_00061"/>
    </source>
</evidence>
<organism evidence="12">
    <name type="scientific">Muribaculaceae bacterium Z82</name>
    <dbReference type="NCBI Taxonomy" id="2304548"/>
    <lineage>
        <taxon>Bacteria</taxon>
        <taxon>Pseudomonadati</taxon>
        <taxon>Bacteroidota</taxon>
        <taxon>Bacteroidia</taxon>
        <taxon>Bacteroidales</taxon>
        <taxon>Muribaculaceae</taxon>
    </lineage>
</organism>
<dbReference type="GO" id="GO:0005524">
    <property type="term" value="F:ATP binding"/>
    <property type="evidence" value="ECO:0007669"/>
    <property type="project" value="UniProtKB-UniRule"/>
</dbReference>
<keyword evidence="7 9" id="KW-0067">ATP-binding</keyword>
<dbReference type="Gene3D" id="3.30.70.890">
    <property type="entry name" value="GHMP kinase, C-terminal domain"/>
    <property type="match status" value="1"/>
</dbReference>
<protein>
    <recommendedName>
        <fullName evidence="3 9">4-diphosphocytidyl-2-C-methyl-D-erythritol kinase</fullName>
        <shortName evidence="9">CMK</shortName>
        <ecNumber evidence="2 9">2.7.1.148</ecNumber>
    </recommendedName>
    <alternativeName>
        <fullName evidence="8 9">4-(cytidine-5'-diphospho)-2-C-methyl-D-erythritol kinase</fullName>
    </alternativeName>
</protein>
<keyword evidence="6 9" id="KW-0418">Kinase</keyword>
<dbReference type="UniPathway" id="UPA00056">
    <property type="reaction ID" value="UER00094"/>
</dbReference>
<dbReference type="SUPFAM" id="SSF54211">
    <property type="entry name" value="Ribosomal protein S5 domain 2-like"/>
    <property type="match status" value="1"/>
</dbReference>
<dbReference type="PANTHER" id="PTHR43527">
    <property type="entry name" value="4-DIPHOSPHOCYTIDYL-2-C-METHYL-D-ERYTHRITOL KINASE, CHLOROPLASTIC"/>
    <property type="match status" value="1"/>
</dbReference>
<dbReference type="EMBL" id="QWKH01000012">
    <property type="protein sequence ID" value="NBI34035.1"/>
    <property type="molecule type" value="Genomic_DNA"/>
</dbReference>
<dbReference type="SUPFAM" id="SSF55060">
    <property type="entry name" value="GHMP Kinase, C-terminal domain"/>
    <property type="match status" value="1"/>
</dbReference>
<evidence type="ECO:0000256" key="4">
    <source>
        <dbReference type="ARBA" id="ARBA00022679"/>
    </source>
</evidence>
<evidence type="ECO:0000256" key="1">
    <source>
        <dbReference type="ARBA" id="ARBA00009684"/>
    </source>
</evidence>
<dbReference type="GO" id="GO:0050515">
    <property type="term" value="F:4-(cytidine 5'-diphospho)-2-C-methyl-D-erythritol kinase activity"/>
    <property type="evidence" value="ECO:0007669"/>
    <property type="project" value="UniProtKB-UniRule"/>
</dbReference>
<feature type="domain" description="GHMP kinase C-terminal" evidence="11">
    <location>
        <begin position="251"/>
        <end position="308"/>
    </location>
</feature>
<dbReference type="Pfam" id="PF08544">
    <property type="entry name" value="GHMP_kinases_C"/>
    <property type="match status" value="1"/>
</dbReference>
<keyword evidence="4 9" id="KW-0808">Transferase</keyword>
<dbReference type="EC" id="2.7.1.148" evidence="2 9"/>
<gene>
    <name evidence="9" type="primary">ispE</name>
    <name evidence="12" type="ORF">D1639_03115</name>
</gene>
<evidence type="ECO:0000256" key="5">
    <source>
        <dbReference type="ARBA" id="ARBA00022741"/>
    </source>
</evidence>
<dbReference type="InterPro" id="IPR036554">
    <property type="entry name" value="GHMP_kinase_C_sf"/>
</dbReference>
<reference evidence="12" key="1">
    <citation type="submission" date="2018-08" db="EMBL/GenBank/DDBJ databases">
        <title>Murine metabolic-syndrome-specific gut microbial biobank.</title>
        <authorList>
            <person name="Liu C."/>
        </authorList>
    </citation>
    <scope>NUCLEOTIDE SEQUENCE [LARGE SCALE GENOMIC DNA]</scope>
    <source>
        <strain evidence="12">Z82</strain>
    </source>
</reference>
<keyword evidence="9" id="KW-0414">Isoprene biosynthesis</keyword>
<keyword evidence="5 9" id="KW-0547">Nucleotide-binding</keyword>
<evidence type="ECO:0000256" key="2">
    <source>
        <dbReference type="ARBA" id="ARBA00012052"/>
    </source>
</evidence>
<evidence type="ECO:0000256" key="7">
    <source>
        <dbReference type="ARBA" id="ARBA00022840"/>
    </source>
</evidence>
<dbReference type="InterPro" id="IPR013750">
    <property type="entry name" value="GHMP_kinase_C_dom"/>
</dbReference>
<comment type="similarity">
    <text evidence="1 9">Belongs to the GHMP kinase family. IspE subfamily.</text>
</comment>
<dbReference type="GO" id="GO:0016114">
    <property type="term" value="P:terpenoid biosynthetic process"/>
    <property type="evidence" value="ECO:0007669"/>
    <property type="project" value="InterPro"/>
</dbReference>
<dbReference type="PIRSF" id="PIRSF010376">
    <property type="entry name" value="IspE"/>
    <property type="match status" value="1"/>
</dbReference>
<evidence type="ECO:0000259" key="10">
    <source>
        <dbReference type="Pfam" id="PF00288"/>
    </source>
</evidence>
<feature type="binding site" evidence="9">
    <location>
        <begin position="132"/>
        <end position="142"/>
    </location>
    <ligand>
        <name>ATP</name>
        <dbReference type="ChEBI" id="CHEBI:30616"/>
    </ligand>
</feature>
<dbReference type="HAMAP" id="MF_00061">
    <property type="entry name" value="IspE"/>
    <property type="match status" value="1"/>
</dbReference>
<evidence type="ECO:0000259" key="11">
    <source>
        <dbReference type="Pfam" id="PF08544"/>
    </source>
</evidence>
<evidence type="ECO:0000256" key="8">
    <source>
        <dbReference type="ARBA" id="ARBA00032554"/>
    </source>
</evidence>
<comment type="pathway">
    <text evidence="9">Isoprenoid biosynthesis; isopentenyl diphosphate biosynthesis via DXP pathway; isopentenyl diphosphate from 1-deoxy-D-xylulose 5-phosphate: step 3/6.</text>
</comment>
<comment type="function">
    <text evidence="9">Catalyzes the phosphorylation of the position 2 hydroxy group of 4-diphosphocytidyl-2C-methyl-D-erythritol.</text>
</comment>
<sequence length="329" mass="34648">MMDTARAAQRTEVDPFLRPGALRVIAPAKVNLFLGIGQRRADGYHDALSIMHSLALHDVVWMRREPLGYPDEAQDHDAGPKVSATMRFAAGLPAIDVADDDNLAVRAVRMLARETGCGAGETVVVHVEKAIPAQAGLGGGSSDAAAALVGACRFWGLGADDARVVRVARKLGADVAFFLHGGCAALSGVGDEFHHALEPMKSPVALIKPVQGVSTAAAYRLFDEDPQLVDQQRYDRAFAAKQAAEVPLTNNLVPAAESLLPELAEIRRWAQGQPGAQNVLMSGSGSATFVVCESFAAATALVAAARARGWWARATSFSPLGAALAPVRR</sequence>
<evidence type="ECO:0000313" key="12">
    <source>
        <dbReference type="EMBL" id="NBI34035.1"/>
    </source>
</evidence>
<evidence type="ECO:0000256" key="3">
    <source>
        <dbReference type="ARBA" id="ARBA00017473"/>
    </source>
</evidence>
<proteinExistence type="inferred from homology"/>
<feature type="active site" evidence="9">
    <location>
        <position position="174"/>
    </location>
</feature>
<dbReference type="Gene3D" id="3.30.230.10">
    <property type="match status" value="1"/>
</dbReference>
<name>A0A7C9JPU3_9BACT</name>
<dbReference type="AlphaFoldDB" id="A0A7C9JPU3"/>
<feature type="domain" description="GHMP kinase N-terminal" evidence="10">
    <location>
        <begin position="102"/>
        <end position="182"/>
    </location>
</feature>
<dbReference type="InterPro" id="IPR020568">
    <property type="entry name" value="Ribosomal_Su5_D2-typ_SF"/>
</dbReference>
<dbReference type="InterPro" id="IPR004424">
    <property type="entry name" value="IspE"/>
</dbReference>
<evidence type="ECO:0000256" key="6">
    <source>
        <dbReference type="ARBA" id="ARBA00022777"/>
    </source>
</evidence>
<feature type="active site" evidence="9">
    <location>
        <position position="29"/>
    </location>
</feature>
<accession>A0A7C9JPU3</accession>
<dbReference type="Pfam" id="PF00288">
    <property type="entry name" value="GHMP_kinases_N"/>
    <property type="match status" value="1"/>
</dbReference>
<dbReference type="InterPro" id="IPR014721">
    <property type="entry name" value="Ribsml_uS5_D2-typ_fold_subgr"/>
</dbReference>
<dbReference type="InterPro" id="IPR006204">
    <property type="entry name" value="GHMP_kinase_N_dom"/>
</dbReference>
<dbReference type="GO" id="GO:0019288">
    <property type="term" value="P:isopentenyl diphosphate biosynthetic process, methylerythritol 4-phosphate pathway"/>
    <property type="evidence" value="ECO:0007669"/>
    <property type="project" value="UniProtKB-UniRule"/>
</dbReference>
<comment type="caution">
    <text evidence="12">The sequence shown here is derived from an EMBL/GenBank/DDBJ whole genome shotgun (WGS) entry which is preliminary data.</text>
</comment>
<comment type="catalytic activity">
    <reaction evidence="9">
        <text>4-CDP-2-C-methyl-D-erythritol + ATP = 4-CDP-2-C-methyl-D-erythritol 2-phosphate + ADP + H(+)</text>
        <dbReference type="Rhea" id="RHEA:18437"/>
        <dbReference type="ChEBI" id="CHEBI:15378"/>
        <dbReference type="ChEBI" id="CHEBI:30616"/>
        <dbReference type="ChEBI" id="CHEBI:57823"/>
        <dbReference type="ChEBI" id="CHEBI:57919"/>
        <dbReference type="ChEBI" id="CHEBI:456216"/>
        <dbReference type="EC" id="2.7.1.148"/>
    </reaction>
</comment>
<dbReference type="PANTHER" id="PTHR43527:SF2">
    <property type="entry name" value="4-DIPHOSPHOCYTIDYL-2-C-METHYL-D-ERYTHRITOL KINASE, CHLOROPLASTIC"/>
    <property type="match status" value="1"/>
</dbReference>